<keyword evidence="3" id="KW-0812">Transmembrane</keyword>
<keyword evidence="3" id="KW-0472">Membrane</keyword>
<evidence type="ECO:0000256" key="3">
    <source>
        <dbReference type="SAM" id="Phobius"/>
    </source>
</evidence>
<dbReference type="GO" id="GO:0008061">
    <property type="term" value="F:chitin binding"/>
    <property type="evidence" value="ECO:0007669"/>
    <property type="project" value="InterPro"/>
</dbReference>
<proteinExistence type="inferred from homology"/>
<dbReference type="InterPro" id="IPR011583">
    <property type="entry name" value="Chitinase_II/V-like_cat"/>
</dbReference>
<sequence>MQRAKVKKKPTQQTVPLSSCPSETKAISNTKFWHFAIIAALMISLIVTTVTIVPLNWRQFGTRHNAIFETNDFTLAHLQNCAQSDAVLEQPPEQRPQEVLAYTTPWNRQGFAVAETYAHKLTFLSPVWYQLRAPQLQRNDYDGRGLELTGGHEFNNTWLRNVRNKSKNRVRIVPRVIWEVPAFVLPTQVPIITQLLAEEARDRGFDGYTLEFPVDEHGIFAELTRSLKNALSEAIPLLSSPTLIVAIPAFQMPTRPQTPPEYHVTPRLLLTLAPHVSRFSLMTYDYAQTPSGAPISPLPWVMRTVEMLSNREGEQGKADARILRGKMLLGLPWYGYAGGQAITGHEFQKNVLDRAEHVRRVWWDEDTQEHVFVYSASHGEEAGEEVRATYPTPAFFKRRFALSRELGLAGVAVWEAGQGLVCFPMLW</sequence>
<dbReference type="GO" id="GO:0012505">
    <property type="term" value="C:endomembrane system"/>
    <property type="evidence" value="ECO:0007669"/>
    <property type="project" value="TreeGrafter"/>
</dbReference>
<reference evidence="5 6" key="1">
    <citation type="journal article" date="2014" name="Mol. Plant">
        <title>Chromosome Scale Genome Assembly and Transcriptome Profiling of Nannochloropsis gaditana in Nitrogen Depletion.</title>
        <authorList>
            <person name="Corteggiani Carpinelli E."/>
            <person name="Telatin A."/>
            <person name="Vitulo N."/>
            <person name="Forcato C."/>
            <person name="D'Angelo M."/>
            <person name="Schiavon R."/>
            <person name="Vezzi A."/>
            <person name="Giacometti G.M."/>
            <person name="Morosinotto T."/>
            <person name="Valle G."/>
        </authorList>
    </citation>
    <scope>NUCLEOTIDE SEQUENCE [LARGE SCALE GENOMIC DNA]</scope>
    <source>
        <strain evidence="5 6">B-31</strain>
    </source>
</reference>
<dbReference type="InterPro" id="IPR029070">
    <property type="entry name" value="Chitinase_insertion_sf"/>
</dbReference>
<dbReference type="AlphaFoldDB" id="W7UBX0"/>
<evidence type="ECO:0000256" key="2">
    <source>
        <dbReference type="ARBA" id="ARBA00040976"/>
    </source>
</evidence>
<dbReference type="PROSITE" id="PS51910">
    <property type="entry name" value="GH18_2"/>
    <property type="match status" value="1"/>
</dbReference>
<feature type="domain" description="GH18" evidence="4">
    <location>
        <begin position="97"/>
        <end position="427"/>
    </location>
</feature>
<dbReference type="InterPro" id="IPR001223">
    <property type="entry name" value="Glyco_hydro18_cat"/>
</dbReference>
<dbReference type="SMART" id="SM00636">
    <property type="entry name" value="Glyco_18"/>
    <property type="match status" value="1"/>
</dbReference>
<keyword evidence="3" id="KW-1133">Transmembrane helix</keyword>
<accession>W7UBX0</accession>
<comment type="similarity">
    <text evidence="1">Belongs to the glycosyl hydrolase 18 family.</text>
</comment>
<organism evidence="5 6">
    <name type="scientific">Nannochloropsis gaditana</name>
    <dbReference type="NCBI Taxonomy" id="72520"/>
    <lineage>
        <taxon>Eukaryota</taxon>
        <taxon>Sar</taxon>
        <taxon>Stramenopiles</taxon>
        <taxon>Ochrophyta</taxon>
        <taxon>Eustigmatophyceae</taxon>
        <taxon>Eustigmatales</taxon>
        <taxon>Monodopsidaceae</taxon>
        <taxon>Nannochloropsis</taxon>
    </lineage>
</organism>
<evidence type="ECO:0000313" key="5">
    <source>
        <dbReference type="EMBL" id="EWM30429.1"/>
    </source>
</evidence>
<name>W7UBX0_9STRA</name>
<keyword evidence="6" id="KW-1185">Reference proteome</keyword>
<dbReference type="GO" id="GO:0070492">
    <property type="term" value="F:oligosaccharide binding"/>
    <property type="evidence" value="ECO:0007669"/>
    <property type="project" value="TreeGrafter"/>
</dbReference>
<dbReference type="OrthoDB" id="10254444at2759"/>
<gene>
    <name evidence="5" type="ORF">Naga_100210g10</name>
</gene>
<dbReference type="EMBL" id="AZIL01000036">
    <property type="protein sequence ID" value="EWM30429.1"/>
    <property type="molecule type" value="Genomic_DNA"/>
</dbReference>
<dbReference type="PANTHER" id="PTHR46066:SF2">
    <property type="entry name" value="CHITINASE DOMAIN-CONTAINING PROTEIN 1"/>
    <property type="match status" value="1"/>
</dbReference>
<dbReference type="Gene3D" id="3.10.50.10">
    <property type="match status" value="1"/>
</dbReference>
<protein>
    <recommendedName>
        <fullName evidence="2">Chitinase domain-containing protein 1</fullName>
    </recommendedName>
</protein>
<dbReference type="Pfam" id="PF00704">
    <property type="entry name" value="Glyco_hydro_18"/>
    <property type="match status" value="1"/>
</dbReference>
<dbReference type="GO" id="GO:0005975">
    <property type="term" value="P:carbohydrate metabolic process"/>
    <property type="evidence" value="ECO:0007669"/>
    <property type="project" value="InterPro"/>
</dbReference>
<evidence type="ECO:0000313" key="6">
    <source>
        <dbReference type="Proteomes" id="UP000019335"/>
    </source>
</evidence>
<evidence type="ECO:0000259" key="4">
    <source>
        <dbReference type="PROSITE" id="PS51910"/>
    </source>
</evidence>
<comment type="caution">
    <text evidence="5">The sequence shown here is derived from an EMBL/GenBank/DDBJ whole genome shotgun (WGS) entry which is preliminary data.</text>
</comment>
<dbReference type="Gene3D" id="3.20.20.80">
    <property type="entry name" value="Glycosidases"/>
    <property type="match status" value="1"/>
</dbReference>
<dbReference type="Proteomes" id="UP000019335">
    <property type="component" value="Chromosome 1"/>
</dbReference>
<dbReference type="PANTHER" id="PTHR46066">
    <property type="entry name" value="CHITINASE DOMAIN-CONTAINING PROTEIN 1 FAMILY MEMBER"/>
    <property type="match status" value="1"/>
</dbReference>
<feature type="transmembrane region" description="Helical" evidence="3">
    <location>
        <begin position="32"/>
        <end position="57"/>
    </location>
</feature>
<evidence type="ECO:0000256" key="1">
    <source>
        <dbReference type="ARBA" id="ARBA00009336"/>
    </source>
</evidence>
<dbReference type="InterPro" id="IPR017853">
    <property type="entry name" value="GH"/>
</dbReference>
<dbReference type="SUPFAM" id="SSF51445">
    <property type="entry name" value="(Trans)glycosidases"/>
    <property type="match status" value="1"/>
</dbReference>